<gene>
    <name evidence="2" type="ORF">NZ698_00490</name>
</gene>
<keyword evidence="3" id="KW-1185">Reference proteome</keyword>
<dbReference type="SMART" id="SM00644">
    <property type="entry name" value="Ami_2"/>
    <property type="match status" value="1"/>
</dbReference>
<dbReference type="RefSeq" id="WP_263000803.1">
    <property type="nucleotide sequence ID" value="NZ_JAOTEM010000001.1"/>
</dbReference>
<comment type="caution">
    <text evidence="2">The sequence shown here is derived from an EMBL/GenBank/DDBJ whole genome shotgun (WGS) entry which is preliminary data.</text>
</comment>
<dbReference type="GO" id="GO:0016491">
    <property type="term" value="F:oxidoreductase activity"/>
    <property type="evidence" value="ECO:0007669"/>
    <property type="project" value="UniProtKB-KW"/>
</dbReference>
<protein>
    <submittedName>
        <fullName evidence="2">N-acetylmuramoyl-L-alanine amidase</fullName>
        <ecNumber evidence="2">3.5.1.28</ecNumber>
    </submittedName>
</protein>
<dbReference type="InterPro" id="IPR036505">
    <property type="entry name" value="Amidase/PGRP_sf"/>
</dbReference>
<proteinExistence type="predicted"/>
<keyword evidence="2" id="KW-0560">Oxidoreductase</keyword>
<sequence length="138" mass="15647">MRSIKYLVLHCTATPQNTTIESIKNYWKNTLGWKSPGYHFMIKADGEVVNTLPIEQISNGVAGYNTPSIHISYIGGVDQNEKPIDNRTDAQKASQIKLLKELRKKFPNAEIKGHRDFPKVNKACPSFDVKAWLKSINF</sequence>
<keyword evidence="2" id="KW-0378">Hydrolase</keyword>
<dbReference type="InterPro" id="IPR015510">
    <property type="entry name" value="PGRP"/>
</dbReference>
<dbReference type="CDD" id="cd06583">
    <property type="entry name" value="PGRP"/>
    <property type="match status" value="1"/>
</dbReference>
<dbReference type="Pfam" id="PF01510">
    <property type="entry name" value="Amidase_2"/>
    <property type="match status" value="1"/>
</dbReference>
<evidence type="ECO:0000259" key="1">
    <source>
        <dbReference type="SMART" id="SM00644"/>
    </source>
</evidence>
<evidence type="ECO:0000313" key="3">
    <source>
        <dbReference type="Proteomes" id="UP001208649"/>
    </source>
</evidence>
<organism evidence="2 3">
    <name type="scientific">Chryseobacterium edaphi</name>
    <dbReference type="NCBI Taxonomy" id="2976532"/>
    <lineage>
        <taxon>Bacteria</taxon>
        <taxon>Pseudomonadati</taxon>
        <taxon>Bacteroidota</taxon>
        <taxon>Flavobacteriia</taxon>
        <taxon>Flavobacteriales</taxon>
        <taxon>Weeksellaceae</taxon>
        <taxon>Chryseobacterium group</taxon>
        <taxon>Chryseobacterium</taxon>
    </lineage>
</organism>
<reference evidence="3" key="1">
    <citation type="submission" date="2023-07" db="EMBL/GenBank/DDBJ databases">
        <title>Chryseobacterium sp. strain PBS4-4 Genome sequencing and assembly.</title>
        <authorList>
            <person name="Jung Y."/>
        </authorList>
    </citation>
    <scope>NUCLEOTIDE SEQUENCE [LARGE SCALE GENOMIC DNA]</scope>
    <source>
        <strain evidence="3">PBS4-4</strain>
    </source>
</reference>
<dbReference type="PANTHER" id="PTHR11022">
    <property type="entry name" value="PEPTIDOGLYCAN RECOGNITION PROTEIN"/>
    <property type="match status" value="1"/>
</dbReference>
<name>A0ABT2W077_9FLAO</name>
<dbReference type="EMBL" id="JAOTEM010000001">
    <property type="protein sequence ID" value="MCU7615658.1"/>
    <property type="molecule type" value="Genomic_DNA"/>
</dbReference>
<dbReference type="EC" id="3.5.1.28" evidence="2"/>
<dbReference type="PANTHER" id="PTHR11022:SF41">
    <property type="entry name" value="PEPTIDOGLYCAN-RECOGNITION PROTEIN LC-RELATED"/>
    <property type="match status" value="1"/>
</dbReference>
<dbReference type="SUPFAM" id="SSF55846">
    <property type="entry name" value="N-acetylmuramoyl-L-alanine amidase-like"/>
    <property type="match status" value="1"/>
</dbReference>
<dbReference type="GO" id="GO:0008745">
    <property type="term" value="F:N-acetylmuramoyl-L-alanine amidase activity"/>
    <property type="evidence" value="ECO:0007669"/>
    <property type="project" value="UniProtKB-EC"/>
</dbReference>
<evidence type="ECO:0000313" key="2">
    <source>
        <dbReference type="EMBL" id="MCU7615658.1"/>
    </source>
</evidence>
<dbReference type="InterPro" id="IPR002502">
    <property type="entry name" value="Amidase_domain"/>
</dbReference>
<dbReference type="Gene3D" id="3.40.80.10">
    <property type="entry name" value="Peptidoglycan recognition protein-like"/>
    <property type="match status" value="1"/>
</dbReference>
<accession>A0ABT2W077</accession>
<feature type="domain" description="N-acetylmuramoyl-L-alanine amidase" evidence="1">
    <location>
        <begin position="2"/>
        <end position="126"/>
    </location>
</feature>
<dbReference type="Proteomes" id="UP001208649">
    <property type="component" value="Unassembled WGS sequence"/>
</dbReference>